<keyword evidence="6" id="KW-0547">Nucleotide-binding</keyword>
<evidence type="ECO:0000256" key="3">
    <source>
        <dbReference type="ARBA" id="ARBA00022448"/>
    </source>
</evidence>
<dbReference type="InterPro" id="IPR027417">
    <property type="entry name" value="P-loop_NTPase"/>
</dbReference>
<keyword evidence="7" id="KW-0067">ATP-binding</keyword>
<feature type="compositionally biased region" description="Polar residues" evidence="10">
    <location>
        <begin position="769"/>
        <end position="782"/>
    </location>
</feature>
<evidence type="ECO:0000256" key="2">
    <source>
        <dbReference type="ARBA" id="ARBA00008869"/>
    </source>
</evidence>
<dbReference type="Pfam" id="PF12698">
    <property type="entry name" value="ABC2_membrane_3"/>
    <property type="match status" value="1"/>
</dbReference>
<evidence type="ECO:0000256" key="11">
    <source>
        <dbReference type="SAM" id="Phobius"/>
    </source>
</evidence>
<evidence type="ECO:0000256" key="5">
    <source>
        <dbReference type="ARBA" id="ARBA00022737"/>
    </source>
</evidence>
<feature type="domain" description="ABC transporter" evidence="12">
    <location>
        <begin position="453"/>
        <end position="683"/>
    </location>
</feature>
<dbReference type="InterPro" id="IPR003439">
    <property type="entry name" value="ABC_transporter-like_ATP-bd"/>
</dbReference>
<evidence type="ECO:0000256" key="7">
    <source>
        <dbReference type="ARBA" id="ARBA00022840"/>
    </source>
</evidence>
<dbReference type="InterPro" id="IPR026082">
    <property type="entry name" value="ABCA"/>
</dbReference>
<dbReference type="InterPro" id="IPR017871">
    <property type="entry name" value="ABC_transporter-like_CS"/>
</dbReference>
<dbReference type="STRING" id="71784.A0A1Y2AVB5"/>
<dbReference type="GO" id="GO:0005319">
    <property type="term" value="F:lipid transporter activity"/>
    <property type="evidence" value="ECO:0007669"/>
    <property type="project" value="TreeGrafter"/>
</dbReference>
<name>A0A1Y2AVB5_9TREE</name>
<feature type="transmembrane region" description="Helical" evidence="11">
    <location>
        <begin position="1093"/>
        <end position="1116"/>
    </location>
</feature>
<keyword evidence="14" id="KW-1185">Reference proteome</keyword>
<feature type="transmembrane region" description="Helical" evidence="11">
    <location>
        <begin position="1122"/>
        <end position="1147"/>
    </location>
</feature>
<keyword evidence="5" id="KW-0677">Repeat</keyword>
<dbReference type="PROSITE" id="PS00211">
    <property type="entry name" value="ABC_TRANSPORTER_1"/>
    <property type="match status" value="2"/>
</dbReference>
<comment type="subcellular location">
    <subcellularLocation>
        <location evidence="1">Membrane</location>
        <topology evidence="1">Multi-pass membrane protein</topology>
    </subcellularLocation>
</comment>
<feature type="domain" description="ABC transporter" evidence="12">
    <location>
        <begin position="1270"/>
        <end position="1500"/>
    </location>
</feature>
<comment type="similarity">
    <text evidence="2">Belongs to the ABC transporter superfamily. ABCA family.</text>
</comment>
<dbReference type="GO" id="GO:0140359">
    <property type="term" value="F:ABC-type transporter activity"/>
    <property type="evidence" value="ECO:0007669"/>
    <property type="project" value="InterPro"/>
</dbReference>
<evidence type="ECO:0000256" key="8">
    <source>
        <dbReference type="ARBA" id="ARBA00022989"/>
    </source>
</evidence>
<dbReference type="GO" id="GO:0016020">
    <property type="term" value="C:membrane"/>
    <property type="evidence" value="ECO:0007669"/>
    <property type="project" value="UniProtKB-SubCell"/>
</dbReference>
<protein>
    <recommendedName>
        <fullName evidence="12">ABC transporter domain-containing protein</fullName>
    </recommendedName>
</protein>
<dbReference type="SUPFAM" id="SSF52540">
    <property type="entry name" value="P-loop containing nucleoside triphosphate hydrolases"/>
    <property type="match status" value="2"/>
</dbReference>
<keyword evidence="8 11" id="KW-1133">Transmembrane helix</keyword>
<keyword evidence="4 11" id="KW-0812">Transmembrane</keyword>
<evidence type="ECO:0000313" key="14">
    <source>
        <dbReference type="Proteomes" id="UP000193986"/>
    </source>
</evidence>
<feature type="transmembrane region" description="Helical" evidence="11">
    <location>
        <begin position="1058"/>
        <end position="1081"/>
    </location>
</feature>
<dbReference type="EMBL" id="MCFC01000047">
    <property type="protein sequence ID" value="ORY26511.1"/>
    <property type="molecule type" value="Genomic_DNA"/>
</dbReference>
<evidence type="ECO:0000256" key="4">
    <source>
        <dbReference type="ARBA" id="ARBA00022692"/>
    </source>
</evidence>
<proteinExistence type="inferred from homology"/>
<feature type="transmembrane region" description="Helical" evidence="11">
    <location>
        <begin position="356"/>
        <end position="377"/>
    </location>
</feature>
<feature type="transmembrane region" description="Helical" evidence="11">
    <location>
        <begin position="882"/>
        <end position="907"/>
    </location>
</feature>
<sequence>MGSFLAQFSALCRKNWIILWRHKWINLLRCILLPIAYAAFFAKAQDFFTTRSILGQGHIAPLLSLPTNLGSRRIVWSPPRAAATNATLDTFFDDLMSKAMTGVSGYIEKVQNSSSIDRACPQNYNGLSNCFAAVSFGAMDEAAHELTYTLRSDFGLTSVDVDDHTKDDVQLRLPFQWAIESTFIEMTTGTVPPSPMQWEYTNQSIEEFDEVNRLSYLRGIRSLIVLAFFLLFLGVVYQLPGSMASERASSLTAHLTAMGCRRSARIISWHLSVSAAYFPAWICSAAIFQHFIFKNTNSGLFIALHIVTGLSLASWTVLIQAVFASAPTLAAITSTFLAIILAVGALLSGTGTGMQLGLTLVFPPMFYVYFTKALTAWELLAQGPNLLHRSPRGDPAIIGLLLIAILDIFLFPLLASYLEDFIYEVRGPESDSRLKRALRRSRVGENLPDGVAVQLDHLRKKYFTRRGGFLWRGKSVTAIEDLSFTVPKGEIFCLLGRNGAAKSTTLSAIARLIKTTSGEIRYAEDLHVGLASQKDVLWAELTCKQHVALWRAIKTTSKHRQAETDVDLLARCDLAPKVRFLSKNLSGGQKRKLQLACALAGGSNLLLLDEITSGLDPLSRRAIWKLITANRGSTTIILTTHFLDEADYLGDKVAILQQPGRLLALDSPVGLKTQLGRGYTITITSQTPQGRVLAESMDKEVPDSVSRDFRGRHLISTSSSDLAPVRKVLGILREARMQGMDVDFQVNSSTLEEVFLDLNSTPCEPDPEVTSSTVQSTPSNSYPRLEKPEDPKDLELASIETPVKRTDSLLLSQGRKPSYLSAIPRDAWTVFRKRLIVLRRSWLLPLIAIVVVVCAASIPLFFMNERDQTCALDLRFSTLQKLTYPLSGYPAIYTPVVVAPATAFGAITLPTEYVRTAADNASFIDLFANGAYNVNNITFGGISLATDPTTQPSLFAWEGASLLNKGPSALNLMSNALLDSISPPQSDGSIDSAFRIQAQFRYLDTPSFWQTADAMKWIAFYGLGVAVWPAFAAIYPILEKASNVRSNQYSNGATPVSLWLGHLLHDTPSIILVSSLITILLATLSHQFSAFGFVWICLVLYGISATLFAYCAALWLESALAGWAVVAGLNVILFLLYLASYLLILTYDRSSNAPTHMSVCHFTISLISPVPNMVRATLVSMNLFSLLCDGLGNYAGRSLSSLYLFGGPILYMVVQAFLAFGLLVYVDSGSPLPSFLRHRKNKAAFRVEATTMTDVVEEKERLDRGSSDALQVSRLKKRYGGADWNAVDDVSFGVKEGETFALIGPNGAGKTTTLACIRGVELPTGGDVIVNGYSVIKRRNAARGYLGVCPQVNAIDSALTVRQHLQIYARLKGVPRRAIPTDIHTLLSASGLLPKADQLATSLSGGNQRKLSLAMALIGDRPVVLIDEFSSGVDPFSKREAWGTLERLTKDRAVVMTTHSMEEVDALASRVGIIASRLLAVGTPGDLKGRFATYELHMDSGRVDIVLAALHRDGFTGAQRSLDTSTRVSVPGVRENELGRLLQVMDGLDGGVGMTIHEASTETAFLEIVRSHNVQEEEGRVAAKRSWWRRFL</sequence>
<evidence type="ECO:0000313" key="13">
    <source>
        <dbReference type="EMBL" id="ORY26511.1"/>
    </source>
</evidence>
<dbReference type="Gene3D" id="3.40.50.300">
    <property type="entry name" value="P-loop containing nucleotide triphosphate hydrolases"/>
    <property type="match status" value="2"/>
</dbReference>
<dbReference type="GO" id="GO:0016887">
    <property type="term" value="F:ATP hydrolysis activity"/>
    <property type="evidence" value="ECO:0007669"/>
    <property type="project" value="InterPro"/>
</dbReference>
<evidence type="ECO:0000256" key="10">
    <source>
        <dbReference type="SAM" id="MobiDB-lite"/>
    </source>
</evidence>
<dbReference type="PANTHER" id="PTHR19229">
    <property type="entry name" value="ATP-BINDING CASSETTE TRANSPORTER SUBFAMILY A ABCA"/>
    <property type="match status" value="1"/>
</dbReference>
<dbReference type="GO" id="GO:0005524">
    <property type="term" value="F:ATP binding"/>
    <property type="evidence" value="ECO:0007669"/>
    <property type="project" value="UniProtKB-KW"/>
</dbReference>
<dbReference type="PROSITE" id="PS50893">
    <property type="entry name" value="ABC_TRANSPORTER_2"/>
    <property type="match status" value="2"/>
</dbReference>
<feature type="transmembrane region" description="Helical" evidence="11">
    <location>
        <begin position="1202"/>
        <end position="1226"/>
    </location>
</feature>
<dbReference type="SMART" id="SM00382">
    <property type="entry name" value="AAA"/>
    <property type="match status" value="2"/>
</dbReference>
<feature type="transmembrane region" description="Helical" evidence="11">
    <location>
        <begin position="397"/>
        <end position="418"/>
    </location>
</feature>
<feature type="transmembrane region" description="Helical" evidence="11">
    <location>
        <begin position="266"/>
        <end position="288"/>
    </location>
</feature>
<feature type="transmembrane region" description="Helical" evidence="11">
    <location>
        <begin position="300"/>
        <end position="323"/>
    </location>
</feature>
<feature type="region of interest" description="Disordered" evidence="10">
    <location>
        <begin position="762"/>
        <end position="790"/>
    </location>
</feature>
<accession>A0A1Y2AVB5</accession>
<feature type="transmembrane region" description="Helical" evidence="11">
    <location>
        <begin position="1018"/>
        <end position="1038"/>
    </location>
</feature>
<organism evidence="13 14">
    <name type="scientific">Naematelia encephala</name>
    <dbReference type="NCBI Taxonomy" id="71784"/>
    <lineage>
        <taxon>Eukaryota</taxon>
        <taxon>Fungi</taxon>
        <taxon>Dikarya</taxon>
        <taxon>Basidiomycota</taxon>
        <taxon>Agaricomycotina</taxon>
        <taxon>Tremellomycetes</taxon>
        <taxon>Tremellales</taxon>
        <taxon>Naemateliaceae</taxon>
        <taxon>Naematelia</taxon>
    </lineage>
</organism>
<dbReference type="InterPro" id="IPR013525">
    <property type="entry name" value="ABC2_TM"/>
</dbReference>
<dbReference type="PANTHER" id="PTHR19229:SF36">
    <property type="entry name" value="ATP-BINDING CASSETTE SUB-FAMILY A MEMBER 2"/>
    <property type="match status" value="1"/>
</dbReference>
<evidence type="ECO:0000256" key="6">
    <source>
        <dbReference type="ARBA" id="ARBA00022741"/>
    </source>
</evidence>
<keyword evidence="3" id="KW-0813">Transport</keyword>
<evidence type="ECO:0000256" key="9">
    <source>
        <dbReference type="ARBA" id="ARBA00023136"/>
    </source>
</evidence>
<feature type="transmembrane region" description="Helical" evidence="11">
    <location>
        <begin position="329"/>
        <end position="349"/>
    </location>
</feature>
<dbReference type="OrthoDB" id="8061355at2759"/>
<feature type="transmembrane region" description="Helical" evidence="11">
    <location>
        <begin position="842"/>
        <end position="862"/>
    </location>
</feature>
<dbReference type="CDD" id="cd03263">
    <property type="entry name" value="ABC_subfamily_A"/>
    <property type="match status" value="2"/>
</dbReference>
<comment type="caution">
    <text evidence="13">The sequence shown here is derived from an EMBL/GenBank/DDBJ whole genome shotgun (WGS) entry which is preliminary data.</text>
</comment>
<reference evidence="13 14" key="1">
    <citation type="submission" date="2016-07" db="EMBL/GenBank/DDBJ databases">
        <title>Pervasive Adenine N6-methylation of Active Genes in Fungi.</title>
        <authorList>
            <consortium name="DOE Joint Genome Institute"/>
            <person name="Mondo S.J."/>
            <person name="Dannebaum R.O."/>
            <person name="Kuo R.C."/>
            <person name="Labutti K."/>
            <person name="Haridas S."/>
            <person name="Kuo A."/>
            <person name="Salamov A."/>
            <person name="Ahrendt S.R."/>
            <person name="Lipzen A."/>
            <person name="Sullivan W."/>
            <person name="Andreopoulos W.B."/>
            <person name="Clum A."/>
            <person name="Lindquist E."/>
            <person name="Daum C."/>
            <person name="Ramamoorthy G.K."/>
            <person name="Gryganskyi A."/>
            <person name="Culley D."/>
            <person name="Magnuson J.K."/>
            <person name="James T.Y."/>
            <person name="O'Malley M.A."/>
            <person name="Stajich J.E."/>
            <person name="Spatafora J.W."/>
            <person name="Visel A."/>
            <person name="Grigoriev I.V."/>
        </authorList>
    </citation>
    <scope>NUCLEOTIDE SEQUENCE [LARGE SCALE GENOMIC DNA]</scope>
    <source>
        <strain evidence="13 14">68-887.2</strain>
    </source>
</reference>
<dbReference type="InterPro" id="IPR003593">
    <property type="entry name" value="AAA+_ATPase"/>
</dbReference>
<evidence type="ECO:0000259" key="12">
    <source>
        <dbReference type="PROSITE" id="PS50893"/>
    </source>
</evidence>
<evidence type="ECO:0000256" key="1">
    <source>
        <dbReference type="ARBA" id="ARBA00004141"/>
    </source>
</evidence>
<dbReference type="InParanoid" id="A0A1Y2AVB5"/>
<gene>
    <name evidence="13" type="ORF">BCR39DRAFT_541062</name>
</gene>
<feature type="transmembrane region" description="Helical" evidence="11">
    <location>
        <begin position="223"/>
        <end position="240"/>
    </location>
</feature>
<feature type="transmembrane region" description="Helical" evidence="11">
    <location>
        <begin position="24"/>
        <end position="42"/>
    </location>
</feature>
<dbReference type="Proteomes" id="UP000193986">
    <property type="component" value="Unassembled WGS sequence"/>
</dbReference>
<keyword evidence="9 11" id="KW-0472">Membrane</keyword>
<dbReference type="Pfam" id="PF00005">
    <property type="entry name" value="ABC_tran"/>
    <property type="match status" value="2"/>
</dbReference>